<feature type="chain" id="PRO_5022234228" description="Lipoprotein" evidence="1">
    <location>
        <begin position="20"/>
        <end position="253"/>
    </location>
</feature>
<dbReference type="AlphaFoldDB" id="A0A554LLV6"/>
<protein>
    <recommendedName>
        <fullName evidence="4">Lipoprotein</fullName>
    </recommendedName>
</protein>
<feature type="signal peptide" evidence="1">
    <location>
        <begin position="1"/>
        <end position="19"/>
    </location>
</feature>
<name>A0A554LLV6_9BACT</name>
<dbReference type="EMBL" id="VMGN01000026">
    <property type="protein sequence ID" value="TSC93870.1"/>
    <property type="molecule type" value="Genomic_DNA"/>
</dbReference>
<dbReference type="Proteomes" id="UP000316495">
    <property type="component" value="Unassembled WGS sequence"/>
</dbReference>
<gene>
    <name evidence="2" type="ORF">Athens101428_504</name>
</gene>
<evidence type="ECO:0008006" key="4">
    <source>
        <dbReference type="Google" id="ProtNLM"/>
    </source>
</evidence>
<comment type="caution">
    <text evidence="2">The sequence shown here is derived from an EMBL/GenBank/DDBJ whole genome shotgun (WGS) entry which is preliminary data.</text>
</comment>
<evidence type="ECO:0000313" key="2">
    <source>
        <dbReference type="EMBL" id="TSC93870.1"/>
    </source>
</evidence>
<keyword evidence="1" id="KW-0732">Signal</keyword>
<reference evidence="2 3" key="1">
    <citation type="submission" date="2017-07" db="EMBL/GenBank/DDBJ databases">
        <title>Mechanisms for carbon and nitrogen cycling indicate functional differentiation within the Candidate Phyla Radiation.</title>
        <authorList>
            <person name="Danczak R.E."/>
            <person name="Johnston M.D."/>
            <person name="Kenah C."/>
            <person name="Slattery M."/>
            <person name="Wrighton K.C."/>
            <person name="Wilkins M.J."/>
        </authorList>
    </citation>
    <scope>NUCLEOTIDE SEQUENCE [LARGE SCALE GENOMIC DNA]</scope>
    <source>
        <strain evidence="2">Athens1014_28</strain>
    </source>
</reference>
<accession>A0A554LLV6</accession>
<dbReference type="PROSITE" id="PS51257">
    <property type="entry name" value="PROKAR_LIPOPROTEIN"/>
    <property type="match status" value="1"/>
</dbReference>
<sequence length="253" mass="28442">MTKKLLFLFSIGAMSLVFFTGCIPDKQSKDKGLDEAINRIVTDNSFQENLTYPENSPSTDISDEAREFGLQVIQPILDRAKNDPIPGIRSTIKQLFKLLESGKAGIAVAPVANGAVIAFTHFDRQCNTQEIVFAGPVIQEFYETLSTDDFRDKIIEVACHETLHLVYTPSGKNNPKIDSKVGQKKYQHDEKLVWEKQIALITRPMLKVGRSVDPLAKSASDVYKQFGDNHSSKGWKKWVNKHLCISPEKMKNN</sequence>
<evidence type="ECO:0000313" key="3">
    <source>
        <dbReference type="Proteomes" id="UP000316495"/>
    </source>
</evidence>
<proteinExistence type="predicted"/>
<organism evidence="2 3">
    <name type="scientific">Candidatus Berkelbacteria bacterium Athens1014_28</name>
    <dbReference type="NCBI Taxonomy" id="2017145"/>
    <lineage>
        <taxon>Bacteria</taxon>
        <taxon>Candidatus Berkelbacteria</taxon>
    </lineage>
</organism>
<evidence type="ECO:0000256" key="1">
    <source>
        <dbReference type="SAM" id="SignalP"/>
    </source>
</evidence>